<dbReference type="GO" id="GO:0016020">
    <property type="term" value="C:membrane"/>
    <property type="evidence" value="ECO:0007669"/>
    <property type="project" value="InterPro"/>
</dbReference>
<dbReference type="InterPro" id="IPR002528">
    <property type="entry name" value="MATE_fam"/>
</dbReference>
<keyword evidence="1" id="KW-1133">Transmembrane helix</keyword>
<evidence type="ECO:0000256" key="1">
    <source>
        <dbReference type="SAM" id="Phobius"/>
    </source>
</evidence>
<accession>A0A645II81</accession>
<keyword evidence="1" id="KW-0472">Membrane</keyword>
<dbReference type="AlphaFoldDB" id="A0A645II81"/>
<protein>
    <submittedName>
        <fullName evidence="2">Uncharacterized protein</fullName>
    </submittedName>
</protein>
<dbReference type="EMBL" id="VSSQ01109953">
    <property type="protein sequence ID" value="MPN48014.1"/>
    <property type="molecule type" value="Genomic_DNA"/>
</dbReference>
<evidence type="ECO:0000313" key="2">
    <source>
        <dbReference type="EMBL" id="MPN48014.1"/>
    </source>
</evidence>
<feature type="transmembrane region" description="Helical" evidence="1">
    <location>
        <begin position="20"/>
        <end position="42"/>
    </location>
</feature>
<sequence>MAGGLTAVSALSVQNNVNLFLMPVIMGVGITLSIMAGIFYGEGDFGAIERVLRVSMKFGIAACVLLAAALYVIAPYAVELILGDGGGGDYRRKGPAIFQLQPAPGSDQRKSFVLLSDHQKFHYGQCNLYLPWSRRACPGRTPVFVNSKHRRHMAGVFHR</sequence>
<dbReference type="GO" id="GO:0015297">
    <property type="term" value="F:antiporter activity"/>
    <property type="evidence" value="ECO:0007669"/>
    <property type="project" value="InterPro"/>
</dbReference>
<gene>
    <name evidence="2" type="ORF">SDC9_195618</name>
</gene>
<keyword evidence="1" id="KW-0812">Transmembrane</keyword>
<dbReference type="GO" id="GO:0042910">
    <property type="term" value="F:xenobiotic transmembrane transporter activity"/>
    <property type="evidence" value="ECO:0007669"/>
    <property type="project" value="InterPro"/>
</dbReference>
<proteinExistence type="predicted"/>
<comment type="caution">
    <text evidence="2">The sequence shown here is derived from an EMBL/GenBank/DDBJ whole genome shotgun (WGS) entry which is preliminary data.</text>
</comment>
<organism evidence="2">
    <name type="scientific">bioreactor metagenome</name>
    <dbReference type="NCBI Taxonomy" id="1076179"/>
    <lineage>
        <taxon>unclassified sequences</taxon>
        <taxon>metagenomes</taxon>
        <taxon>ecological metagenomes</taxon>
    </lineage>
</organism>
<reference evidence="2" key="1">
    <citation type="submission" date="2019-08" db="EMBL/GenBank/DDBJ databases">
        <authorList>
            <person name="Kucharzyk K."/>
            <person name="Murdoch R.W."/>
            <person name="Higgins S."/>
            <person name="Loffler F."/>
        </authorList>
    </citation>
    <scope>NUCLEOTIDE SEQUENCE</scope>
</reference>
<name>A0A645II81_9ZZZZ</name>
<feature type="transmembrane region" description="Helical" evidence="1">
    <location>
        <begin position="54"/>
        <end position="74"/>
    </location>
</feature>
<dbReference type="Pfam" id="PF01554">
    <property type="entry name" value="MatE"/>
    <property type="match status" value="1"/>
</dbReference>